<organism evidence="1 2">
    <name type="scientific">Flaviflagellibacter deserti</name>
    <dbReference type="NCBI Taxonomy" id="2267266"/>
    <lineage>
        <taxon>Bacteria</taxon>
        <taxon>Pseudomonadati</taxon>
        <taxon>Pseudomonadota</taxon>
        <taxon>Alphaproteobacteria</taxon>
        <taxon>Hyphomicrobiales</taxon>
        <taxon>Flaviflagellibacter</taxon>
    </lineage>
</organism>
<accession>A0ABV9Z2C3</accession>
<reference evidence="2" key="1">
    <citation type="journal article" date="2019" name="Int. J. Syst. Evol. Microbiol.">
        <title>The Global Catalogue of Microorganisms (GCM) 10K type strain sequencing project: providing services to taxonomists for standard genome sequencing and annotation.</title>
        <authorList>
            <consortium name="The Broad Institute Genomics Platform"/>
            <consortium name="The Broad Institute Genome Sequencing Center for Infectious Disease"/>
            <person name="Wu L."/>
            <person name="Ma J."/>
        </authorList>
    </citation>
    <scope>NUCLEOTIDE SEQUENCE [LARGE SCALE GENOMIC DNA]</scope>
    <source>
        <strain evidence="2">CGMCC 1.16444</strain>
    </source>
</reference>
<comment type="caution">
    <text evidence="1">The sequence shown here is derived from an EMBL/GenBank/DDBJ whole genome shotgun (WGS) entry which is preliminary data.</text>
</comment>
<dbReference type="EMBL" id="JBHSJF010000006">
    <property type="protein sequence ID" value="MFC5068896.1"/>
    <property type="molecule type" value="Genomic_DNA"/>
</dbReference>
<proteinExistence type="predicted"/>
<evidence type="ECO:0000313" key="1">
    <source>
        <dbReference type="EMBL" id="MFC5068896.1"/>
    </source>
</evidence>
<name>A0ABV9Z2C3_9HYPH</name>
<protein>
    <recommendedName>
        <fullName evidence="3">Helix-turn-helix domain-containing protein</fullName>
    </recommendedName>
</protein>
<gene>
    <name evidence="1" type="ORF">ACFPFW_12845</name>
</gene>
<dbReference type="RefSeq" id="WP_162799654.1">
    <property type="nucleotide sequence ID" value="NZ_JBHSJF010000006.1"/>
</dbReference>
<evidence type="ECO:0008006" key="3">
    <source>
        <dbReference type="Google" id="ProtNLM"/>
    </source>
</evidence>
<sequence>MPRTANKKGRSIKEARHLRLYHWLVESEAWRSLSPQARAIYVEIEHRYNGVNNGRIGFGCREAAEHCRINKNTASRALKELQEKGFIRLRLQGTFHRKDRHQSEWVLTAHPTDDANATKDFRQWHERKSSVPRFHTDEASLSYREAHLGGQNGAVVALNSYRQA</sequence>
<evidence type="ECO:0000313" key="2">
    <source>
        <dbReference type="Proteomes" id="UP001595796"/>
    </source>
</evidence>
<keyword evidence="2" id="KW-1185">Reference proteome</keyword>
<dbReference type="SUPFAM" id="SSF46785">
    <property type="entry name" value="Winged helix' DNA-binding domain"/>
    <property type="match status" value="1"/>
</dbReference>
<dbReference type="InterPro" id="IPR036390">
    <property type="entry name" value="WH_DNA-bd_sf"/>
</dbReference>
<dbReference type="Proteomes" id="UP001595796">
    <property type="component" value="Unassembled WGS sequence"/>
</dbReference>